<evidence type="ECO:0000256" key="3">
    <source>
        <dbReference type="ARBA" id="ARBA00022475"/>
    </source>
</evidence>
<dbReference type="GO" id="GO:0005886">
    <property type="term" value="C:plasma membrane"/>
    <property type="evidence" value="ECO:0007669"/>
    <property type="project" value="UniProtKB-SubCell"/>
</dbReference>
<dbReference type="InterPro" id="IPR055348">
    <property type="entry name" value="DctQ"/>
</dbReference>
<proteinExistence type="inferred from homology"/>
<reference evidence="11 12" key="1">
    <citation type="submission" date="2019-11" db="EMBL/GenBank/DDBJ databases">
        <authorList>
            <person name="Zheng R.K."/>
            <person name="Sun C.M."/>
        </authorList>
    </citation>
    <scope>NUCLEOTIDE SEQUENCE [LARGE SCALE GENOMIC DNA]</scope>
    <source>
        <strain evidence="11 12">SRB007</strain>
    </source>
</reference>
<accession>A0A6I6JFC8</accession>
<feature type="transmembrane region" description="Helical" evidence="9">
    <location>
        <begin position="137"/>
        <end position="159"/>
    </location>
</feature>
<protein>
    <submittedName>
        <fullName evidence="11">TRAP transporter small permease subunit</fullName>
    </submittedName>
</protein>
<keyword evidence="5 9" id="KW-0812">Transmembrane</keyword>
<dbReference type="PANTHER" id="PTHR35011:SF4">
    <property type="entry name" value="SLL1102 PROTEIN"/>
    <property type="match status" value="1"/>
</dbReference>
<dbReference type="RefSeq" id="WP_158947103.1">
    <property type="nucleotide sequence ID" value="NZ_CP046400.1"/>
</dbReference>
<dbReference type="Proteomes" id="UP000428328">
    <property type="component" value="Chromosome"/>
</dbReference>
<keyword evidence="3" id="KW-1003">Cell membrane</keyword>
<keyword evidence="12" id="KW-1185">Reference proteome</keyword>
<evidence type="ECO:0000313" key="12">
    <source>
        <dbReference type="Proteomes" id="UP000428328"/>
    </source>
</evidence>
<sequence length="182" mass="20272">MGALTGIIRTIDRLNLWVGKLAGYVALLMVLVVTTDVIMRYLFNITFVAVQELEWHLFGVLFLLGAGYTLMVDGHVRVDVFYQRLSPKGRAWINLIGVLLFLLPGCFLVLETSWKFFLEALRIGEGSPDPGGLPARYVLKFFIPFGFSLVMLQGVSMGLKAFLEIIGKPYADPNAEEQGEVV</sequence>
<keyword evidence="2" id="KW-0813">Transport</keyword>
<evidence type="ECO:0000256" key="6">
    <source>
        <dbReference type="ARBA" id="ARBA00022989"/>
    </source>
</evidence>
<keyword evidence="6 9" id="KW-1133">Transmembrane helix</keyword>
<evidence type="ECO:0000259" key="10">
    <source>
        <dbReference type="Pfam" id="PF04290"/>
    </source>
</evidence>
<gene>
    <name evidence="11" type="ORF">GM415_06985</name>
</gene>
<evidence type="ECO:0000256" key="4">
    <source>
        <dbReference type="ARBA" id="ARBA00022519"/>
    </source>
</evidence>
<name>A0A6I6JFC8_9BACT</name>
<feature type="transmembrane region" description="Helical" evidence="9">
    <location>
        <begin position="92"/>
        <end position="117"/>
    </location>
</feature>
<evidence type="ECO:0000256" key="9">
    <source>
        <dbReference type="SAM" id="Phobius"/>
    </source>
</evidence>
<feature type="domain" description="Tripartite ATP-independent periplasmic transporters DctQ component" evidence="10">
    <location>
        <begin position="29"/>
        <end position="156"/>
    </location>
</feature>
<dbReference type="KEGG" id="psel:GM415_06985"/>
<evidence type="ECO:0000256" key="2">
    <source>
        <dbReference type="ARBA" id="ARBA00022448"/>
    </source>
</evidence>
<evidence type="ECO:0000256" key="7">
    <source>
        <dbReference type="ARBA" id="ARBA00023136"/>
    </source>
</evidence>
<organism evidence="11 12">
    <name type="scientific">Pseudodesulfovibrio cashew</name>
    <dbReference type="NCBI Taxonomy" id="2678688"/>
    <lineage>
        <taxon>Bacteria</taxon>
        <taxon>Pseudomonadati</taxon>
        <taxon>Thermodesulfobacteriota</taxon>
        <taxon>Desulfovibrionia</taxon>
        <taxon>Desulfovibrionales</taxon>
        <taxon>Desulfovibrionaceae</taxon>
    </lineage>
</organism>
<evidence type="ECO:0000313" key="11">
    <source>
        <dbReference type="EMBL" id="QGY39879.1"/>
    </source>
</evidence>
<keyword evidence="4" id="KW-0997">Cell inner membrane</keyword>
<feature type="transmembrane region" description="Helical" evidence="9">
    <location>
        <begin position="55"/>
        <end position="72"/>
    </location>
</feature>
<evidence type="ECO:0000256" key="1">
    <source>
        <dbReference type="ARBA" id="ARBA00004429"/>
    </source>
</evidence>
<evidence type="ECO:0000256" key="5">
    <source>
        <dbReference type="ARBA" id="ARBA00022692"/>
    </source>
</evidence>
<dbReference type="PANTHER" id="PTHR35011">
    <property type="entry name" value="2,3-DIKETO-L-GULONATE TRAP TRANSPORTER SMALL PERMEASE PROTEIN YIAM"/>
    <property type="match status" value="1"/>
</dbReference>
<dbReference type="InterPro" id="IPR007387">
    <property type="entry name" value="TRAP_DctQ"/>
</dbReference>
<comment type="similarity">
    <text evidence="8">Belongs to the TRAP transporter small permease family.</text>
</comment>
<dbReference type="Pfam" id="PF04290">
    <property type="entry name" value="DctQ"/>
    <property type="match status" value="1"/>
</dbReference>
<keyword evidence="7 9" id="KW-0472">Membrane</keyword>
<evidence type="ECO:0000256" key="8">
    <source>
        <dbReference type="ARBA" id="ARBA00038436"/>
    </source>
</evidence>
<feature type="transmembrane region" description="Helical" evidence="9">
    <location>
        <begin position="21"/>
        <end position="43"/>
    </location>
</feature>
<dbReference type="AlphaFoldDB" id="A0A6I6JFC8"/>
<dbReference type="EMBL" id="CP046400">
    <property type="protein sequence ID" value="QGY39879.1"/>
    <property type="molecule type" value="Genomic_DNA"/>
</dbReference>
<comment type="subcellular location">
    <subcellularLocation>
        <location evidence="1">Cell inner membrane</location>
        <topology evidence="1">Multi-pass membrane protein</topology>
    </subcellularLocation>
</comment>